<proteinExistence type="predicted"/>
<evidence type="ECO:0000313" key="1">
    <source>
        <dbReference type="EMBL" id="KKN95663.1"/>
    </source>
</evidence>
<sequence>MVGTKTPPRFIIRLDLEDTVYKQLESLGYKVKKSNGKGKKVWFDKKEYNLKNINTPKLVGLFDALTKKHNIKWDYNEHHYMPKYIAENRS</sequence>
<protein>
    <submittedName>
        <fullName evidence="1">Uncharacterized protein</fullName>
    </submittedName>
</protein>
<gene>
    <name evidence="1" type="ORF">LCGC14_0175320</name>
</gene>
<organism evidence="1">
    <name type="scientific">marine sediment metagenome</name>
    <dbReference type="NCBI Taxonomy" id="412755"/>
    <lineage>
        <taxon>unclassified sequences</taxon>
        <taxon>metagenomes</taxon>
        <taxon>ecological metagenomes</taxon>
    </lineage>
</organism>
<dbReference type="AlphaFoldDB" id="A0A0F9XTP3"/>
<name>A0A0F9XTP3_9ZZZZ</name>
<dbReference type="EMBL" id="LAZR01000069">
    <property type="protein sequence ID" value="KKN95663.1"/>
    <property type="molecule type" value="Genomic_DNA"/>
</dbReference>
<comment type="caution">
    <text evidence="1">The sequence shown here is derived from an EMBL/GenBank/DDBJ whole genome shotgun (WGS) entry which is preliminary data.</text>
</comment>
<accession>A0A0F9XTP3</accession>
<reference evidence="1" key="1">
    <citation type="journal article" date="2015" name="Nature">
        <title>Complex archaea that bridge the gap between prokaryotes and eukaryotes.</title>
        <authorList>
            <person name="Spang A."/>
            <person name="Saw J.H."/>
            <person name="Jorgensen S.L."/>
            <person name="Zaremba-Niedzwiedzka K."/>
            <person name="Martijn J."/>
            <person name="Lind A.E."/>
            <person name="van Eijk R."/>
            <person name="Schleper C."/>
            <person name="Guy L."/>
            <person name="Ettema T.J."/>
        </authorList>
    </citation>
    <scope>NUCLEOTIDE SEQUENCE</scope>
</reference>